<dbReference type="InterPro" id="IPR059000">
    <property type="entry name" value="ATPase_P-type_domA"/>
</dbReference>
<dbReference type="SUPFAM" id="SSF81653">
    <property type="entry name" value="Calcium ATPase, transduction domain A"/>
    <property type="match status" value="1"/>
</dbReference>
<dbReference type="PROSITE" id="PS00154">
    <property type="entry name" value="ATPASE_E1_E2"/>
    <property type="match status" value="1"/>
</dbReference>
<dbReference type="InterPro" id="IPR001757">
    <property type="entry name" value="P_typ_ATPase"/>
</dbReference>
<name>A0A7S2AHJ7_9CHLO</name>
<dbReference type="Pfam" id="PF00690">
    <property type="entry name" value="Cation_ATPase_N"/>
    <property type="match status" value="1"/>
</dbReference>
<evidence type="ECO:0000256" key="15">
    <source>
        <dbReference type="ARBA" id="ARBA00071631"/>
    </source>
</evidence>
<dbReference type="EMBL" id="HBGR01001386">
    <property type="protein sequence ID" value="CAD9368106.1"/>
    <property type="molecule type" value="Transcribed_RNA"/>
</dbReference>
<evidence type="ECO:0000256" key="5">
    <source>
        <dbReference type="ARBA" id="ARBA00022553"/>
    </source>
</evidence>
<evidence type="ECO:0000256" key="6">
    <source>
        <dbReference type="ARBA" id="ARBA00022692"/>
    </source>
</evidence>
<comment type="catalytic activity">
    <reaction evidence="14 16">
        <text>ATP + H2O + H(+)(in) = ADP + phosphate + 2 H(+)(out)</text>
        <dbReference type="Rhea" id="RHEA:20852"/>
        <dbReference type="ChEBI" id="CHEBI:15377"/>
        <dbReference type="ChEBI" id="CHEBI:15378"/>
        <dbReference type="ChEBI" id="CHEBI:30616"/>
        <dbReference type="ChEBI" id="CHEBI:43474"/>
        <dbReference type="ChEBI" id="CHEBI:456216"/>
        <dbReference type="EC" id="7.1.2.1"/>
    </reaction>
</comment>
<evidence type="ECO:0000256" key="7">
    <source>
        <dbReference type="ARBA" id="ARBA00022723"/>
    </source>
</evidence>
<dbReference type="Pfam" id="PF00122">
    <property type="entry name" value="E1-E2_ATPase"/>
    <property type="match status" value="1"/>
</dbReference>
<gene>
    <name evidence="19" type="ORF">PPRO1471_LOCUS932</name>
</gene>
<dbReference type="NCBIfam" id="TIGR01494">
    <property type="entry name" value="ATPase_P-type"/>
    <property type="match status" value="2"/>
</dbReference>
<dbReference type="PRINTS" id="PR00119">
    <property type="entry name" value="CATATPASE"/>
</dbReference>
<dbReference type="SFLD" id="SFLDF00027">
    <property type="entry name" value="p-type_atpase"/>
    <property type="match status" value="1"/>
</dbReference>
<comment type="subcellular location">
    <subcellularLocation>
        <location evidence="16">Cell membrane</location>
        <topology evidence="16">Multi-pass membrane protein</topology>
    </subcellularLocation>
    <subcellularLocation>
        <location evidence="2">Membrane</location>
        <topology evidence="2">Multi-pass membrane protein</topology>
    </subcellularLocation>
</comment>
<evidence type="ECO:0000256" key="13">
    <source>
        <dbReference type="ARBA" id="ARBA00023136"/>
    </source>
</evidence>
<keyword evidence="5" id="KW-0597">Phosphoprotein</keyword>
<evidence type="ECO:0000256" key="8">
    <source>
        <dbReference type="ARBA" id="ARBA00022741"/>
    </source>
</evidence>
<evidence type="ECO:0000256" key="3">
    <source>
        <dbReference type="ARBA" id="ARBA00008804"/>
    </source>
</evidence>
<feature type="domain" description="Cation-transporting P-type ATPase N-terminal" evidence="18">
    <location>
        <begin position="51"/>
        <end position="121"/>
    </location>
</feature>
<dbReference type="FunFam" id="3.40.1110.10:FF:000005">
    <property type="entry name" value="Plasma membrane ATPase"/>
    <property type="match status" value="1"/>
</dbReference>
<feature type="region of interest" description="Disordered" evidence="17">
    <location>
        <begin position="906"/>
        <end position="926"/>
    </location>
</feature>
<keyword evidence="16" id="KW-0375">Hydrogen ion transport</keyword>
<evidence type="ECO:0000256" key="2">
    <source>
        <dbReference type="ARBA" id="ARBA00004141"/>
    </source>
</evidence>
<dbReference type="FunFam" id="3.40.50.1000:FF:000211">
    <property type="entry name" value="Plasma membrane ATPase"/>
    <property type="match status" value="1"/>
</dbReference>
<dbReference type="PRINTS" id="PR00120">
    <property type="entry name" value="HATPASE"/>
</dbReference>
<feature type="transmembrane region" description="Helical" evidence="16">
    <location>
        <begin position="795"/>
        <end position="816"/>
    </location>
</feature>
<dbReference type="GO" id="GO:0016887">
    <property type="term" value="F:ATP hydrolysis activity"/>
    <property type="evidence" value="ECO:0007669"/>
    <property type="project" value="InterPro"/>
</dbReference>
<keyword evidence="6 16" id="KW-0812">Transmembrane</keyword>
<dbReference type="GO" id="GO:0120029">
    <property type="term" value="P:proton export across plasma membrane"/>
    <property type="evidence" value="ECO:0007669"/>
    <property type="project" value="UniProtKB-UniRule"/>
</dbReference>
<dbReference type="SMART" id="SM00831">
    <property type="entry name" value="Cation_ATPase_N"/>
    <property type="match status" value="1"/>
</dbReference>
<keyword evidence="12 16" id="KW-1133">Transmembrane helix</keyword>
<keyword evidence="13 16" id="KW-0472">Membrane</keyword>
<dbReference type="SUPFAM" id="SSF56784">
    <property type="entry name" value="HAD-like"/>
    <property type="match status" value="1"/>
</dbReference>
<evidence type="ECO:0000313" key="19">
    <source>
        <dbReference type="EMBL" id="CAD9368106.1"/>
    </source>
</evidence>
<evidence type="ECO:0000256" key="17">
    <source>
        <dbReference type="SAM" id="MobiDB-lite"/>
    </source>
</evidence>
<dbReference type="SUPFAM" id="SSF81665">
    <property type="entry name" value="Calcium ATPase, transmembrane domain M"/>
    <property type="match status" value="1"/>
</dbReference>
<keyword evidence="9 16" id="KW-0067">ATP-binding</keyword>
<dbReference type="GO" id="GO:0046872">
    <property type="term" value="F:metal ion binding"/>
    <property type="evidence" value="ECO:0007669"/>
    <property type="project" value="UniProtKB-KW"/>
</dbReference>
<evidence type="ECO:0000256" key="9">
    <source>
        <dbReference type="ARBA" id="ARBA00022840"/>
    </source>
</evidence>
<keyword evidence="10 16" id="KW-0460">Magnesium</keyword>
<comment type="caution">
    <text evidence="16">Lacks conserved residue(s) required for the propagation of feature annotation.</text>
</comment>
<feature type="compositionally biased region" description="Polar residues" evidence="17">
    <location>
        <begin position="909"/>
        <end position="918"/>
    </location>
</feature>
<keyword evidence="8 16" id="KW-0547">Nucleotide-binding</keyword>
<keyword evidence="16" id="KW-0406">Ion transport</keyword>
<evidence type="ECO:0000256" key="10">
    <source>
        <dbReference type="ARBA" id="ARBA00022842"/>
    </source>
</evidence>
<dbReference type="InterPro" id="IPR036412">
    <property type="entry name" value="HAD-like_sf"/>
</dbReference>
<protein>
    <recommendedName>
        <fullName evidence="15 16">Plasma membrane ATPase</fullName>
        <ecNumber evidence="4 16">7.1.2.1</ecNumber>
    </recommendedName>
</protein>
<dbReference type="InterPro" id="IPR006534">
    <property type="entry name" value="P-type_ATPase_IIIA"/>
</dbReference>
<evidence type="ECO:0000256" key="11">
    <source>
        <dbReference type="ARBA" id="ARBA00022967"/>
    </source>
</evidence>
<dbReference type="InterPro" id="IPR023299">
    <property type="entry name" value="ATPase_P-typ_cyto_dom_N"/>
</dbReference>
<accession>A0A7S2AHJ7</accession>
<dbReference type="CDD" id="cd02076">
    <property type="entry name" value="P-type_ATPase_H"/>
    <property type="match status" value="1"/>
</dbReference>
<dbReference type="InterPro" id="IPR004014">
    <property type="entry name" value="ATPase_P-typ_cation-transptr_N"/>
</dbReference>
<organism evidence="19">
    <name type="scientific">Pycnococcus provasolii</name>
    <dbReference type="NCBI Taxonomy" id="41880"/>
    <lineage>
        <taxon>Eukaryota</taxon>
        <taxon>Viridiplantae</taxon>
        <taxon>Chlorophyta</taxon>
        <taxon>Pseudoscourfieldiophyceae</taxon>
        <taxon>Pseudoscourfieldiales</taxon>
        <taxon>Pycnococcaceae</taxon>
        <taxon>Pycnococcus</taxon>
    </lineage>
</organism>
<evidence type="ECO:0000256" key="1">
    <source>
        <dbReference type="ARBA" id="ARBA00003417"/>
    </source>
</evidence>
<dbReference type="GO" id="GO:0005886">
    <property type="term" value="C:plasma membrane"/>
    <property type="evidence" value="ECO:0007669"/>
    <property type="project" value="UniProtKB-SubCell"/>
</dbReference>
<keyword evidence="16" id="KW-0813">Transport</keyword>
<feature type="region of interest" description="Disordered" evidence="17">
    <location>
        <begin position="1"/>
        <end position="51"/>
    </location>
</feature>
<evidence type="ECO:0000256" key="12">
    <source>
        <dbReference type="ARBA" id="ARBA00022989"/>
    </source>
</evidence>
<dbReference type="GO" id="GO:0008553">
    <property type="term" value="F:P-type proton-exporting transporter activity"/>
    <property type="evidence" value="ECO:0007669"/>
    <property type="project" value="UniProtKB-UniRule"/>
</dbReference>
<dbReference type="PANTHER" id="PTHR42861">
    <property type="entry name" value="CALCIUM-TRANSPORTING ATPASE"/>
    <property type="match status" value="1"/>
</dbReference>
<feature type="transmembrane region" description="Helical" evidence="16">
    <location>
        <begin position="747"/>
        <end position="775"/>
    </location>
</feature>
<feature type="transmembrane region" description="Helical" evidence="16">
    <location>
        <begin position="298"/>
        <end position="321"/>
    </location>
</feature>
<dbReference type="Gene3D" id="1.20.1110.10">
    <property type="entry name" value="Calcium-transporting ATPase, transmembrane domain"/>
    <property type="match status" value="1"/>
</dbReference>
<dbReference type="InterPro" id="IPR044492">
    <property type="entry name" value="P_typ_ATPase_HD_dom"/>
</dbReference>
<dbReference type="InterPro" id="IPR023298">
    <property type="entry name" value="ATPase_P-typ_TM_dom_sf"/>
</dbReference>
<feature type="transmembrane region" description="Helical" evidence="16">
    <location>
        <begin position="716"/>
        <end position="735"/>
    </location>
</feature>
<dbReference type="EC" id="7.1.2.1" evidence="4 16"/>
<dbReference type="Gene3D" id="3.40.50.1000">
    <property type="entry name" value="HAD superfamily/HAD-like"/>
    <property type="match status" value="1"/>
</dbReference>
<comment type="similarity">
    <text evidence="3 16">Belongs to the cation transport ATPase (P-type) (TC 3.A.3) family. Type IIIA subfamily.</text>
</comment>
<feature type="transmembrane region" description="Helical" evidence="16">
    <location>
        <begin position="677"/>
        <end position="696"/>
    </location>
</feature>
<dbReference type="SFLD" id="SFLDS00003">
    <property type="entry name" value="Haloacid_Dehalogenase"/>
    <property type="match status" value="1"/>
</dbReference>
<dbReference type="AlphaFoldDB" id="A0A7S2AHJ7"/>
<dbReference type="SFLD" id="SFLDG00002">
    <property type="entry name" value="C1.7:_P-type_atpase_like"/>
    <property type="match status" value="1"/>
</dbReference>
<dbReference type="GO" id="GO:0005524">
    <property type="term" value="F:ATP binding"/>
    <property type="evidence" value="ECO:0007669"/>
    <property type="project" value="UniProtKB-UniRule"/>
</dbReference>
<dbReference type="InterPro" id="IPR008250">
    <property type="entry name" value="ATPase_P-typ_transduc_dom_A_sf"/>
</dbReference>
<dbReference type="FunFam" id="2.70.150.10:FF:000042">
    <property type="entry name" value="Plasma membrane ATPase"/>
    <property type="match status" value="1"/>
</dbReference>
<dbReference type="InterPro" id="IPR018303">
    <property type="entry name" value="ATPase_P-typ_P_site"/>
</dbReference>
<keyword evidence="11 16" id="KW-1278">Translocase</keyword>
<evidence type="ECO:0000256" key="14">
    <source>
        <dbReference type="ARBA" id="ARBA00048122"/>
    </source>
</evidence>
<evidence type="ECO:0000256" key="16">
    <source>
        <dbReference type="RuleBase" id="RU362083"/>
    </source>
</evidence>
<sequence length="967" mass="104809">MPGGGLMRGFSKKEKDESEMAPLRYTPLNGSGNEGSSGNGDHATAPVSAEPEMELEIDESLMNTGEDGLTTTEATARLREFGPNALEEKVVPKWKKFVAQFTGPMPCMIWTAIFIEGLIADWPNLFVLLVLQIVNGTVGFYEDSKAGDAVAALKASLKPQAQVKRDGQWKNINAAHLVPGDRVALNAGAGVPADCRVCAGPPIEIDQAALTGESLPVTFSEGDVAKMGSTVVRGEIDAIVAATGGNTFFGKTASMIQSVDEIGHFQKILIRITTFLLGVSLFLVSICLVYMLANSEPFLDALAFAVVLLVASIPIAMQVVCTTTMALGSRKLAEQKAIVARLSAIEELAGMNMLCSDKTGTLTMNKMVLQDDLPTFSPGLTRNHVLQAAALAAKWKEPAKDALDTLTLNAIDLKPLDAFTQLDYMPFDPAIKRTCSTIRAPDGSVFKVTKGAPQIVLDLCKNKAEIEDAFNAKVVDLATRGIRALAVAKASKVGSEDASSTAGDTWEMMGILTFLDPPRPDTKSTIERAGHYGIEVKMITGDQQAIAIETCRVLGMGMNIVTPEDLPTGDQAIGSRVLGQDYGEIVESADGFAQVFPDHKFIIVEILRQKGWMCGMTGDGVNDAPALKRADIGVAVQGATDAACAAADIVLTAPGLSTIVTAILYSREIFQRMKNYVIYRIACTFQLLFFFFFAVTCMHPSLYWDGFDAKYFKMPVTALVIITILNDGCIISIAYDHVKASRKPEVWDLGQVFIVAIVAGSIALASSLILLDLGLDSHNPHGWFAKLGLEPLDYLQVQAMMYLKVSLSDFLTVFAARTHGPFFSRRPGLKLTIAAIVAMVTSTLLARYWPLPDMEGISWKLCGLTWLYVIIWFIIQDVGKMIAYWCLFLTSTGFASQEREVADRKRQLQRSNRQSLTRESIRRGKKVGELVRPSTRLPSAPSDVAGAMTRIAELEAVIADLKNSLRK</sequence>
<feature type="transmembrane region" description="Helical" evidence="16">
    <location>
        <begin position="828"/>
        <end position="851"/>
    </location>
</feature>
<dbReference type="Pfam" id="PF00702">
    <property type="entry name" value="Hydrolase"/>
    <property type="match status" value="1"/>
</dbReference>
<dbReference type="Gene3D" id="2.70.150.10">
    <property type="entry name" value="Calcium-transporting ATPase, cytoplasmic transduction domain A"/>
    <property type="match status" value="1"/>
</dbReference>
<keyword evidence="7" id="KW-0479">Metal-binding</keyword>
<dbReference type="Gene3D" id="3.40.1110.10">
    <property type="entry name" value="Calcium-transporting ATPase, cytoplasmic domain N"/>
    <property type="match status" value="1"/>
</dbReference>
<proteinExistence type="inferred from homology"/>
<reference evidence="19" key="1">
    <citation type="submission" date="2021-01" db="EMBL/GenBank/DDBJ databases">
        <authorList>
            <person name="Corre E."/>
            <person name="Pelletier E."/>
            <person name="Niang G."/>
            <person name="Scheremetjew M."/>
            <person name="Finn R."/>
            <person name="Kale V."/>
            <person name="Holt S."/>
            <person name="Cochrane G."/>
            <person name="Meng A."/>
            <person name="Brown T."/>
            <person name="Cohen L."/>
        </authorList>
    </citation>
    <scope>NUCLEOTIDE SEQUENCE</scope>
    <source>
        <strain evidence="19">RCC733</strain>
    </source>
</reference>
<feature type="transmembrane region" description="Helical" evidence="16">
    <location>
        <begin position="268"/>
        <end position="292"/>
    </location>
</feature>
<evidence type="ECO:0000259" key="18">
    <source>
        <dbReference type="SMART" id="SM00831"/>
    </source>
</evidence>
<comment type="function">
    <text evidence="1">The plasma membrane ATPase of plants and fungi is a hydrogen ion pump. The proton gradient it generates drives the active transport of nutrients by H(+)-symport. The resulting external acidification and/or internal alkinization may mediate growth responses.</text>
</comment>
<dbReference type="NCBIfam" id="TIGR01647">
    <property type="entry name" value="ATPase-IIIA_H"/>
    <property type="match status" value="1"/>
</dbReference>
<dbReference type="InterPro" id="IPR023214">
    <property type="entry name" value="HAD_sf"/>
</dbReference>
<evidence type="ECO:0000256" key="4">
    <source>
        <dbReference type="ARBA" id="ARBA00012476"/>
    </source>
</evidence>